<feature type="transmembrane region" description="Helical" evidence="1">
    <location>
        <begin position="180"/>
        <end position="202"/>
    </location>
</feature>
<accession>A0ABN1YLK4</accession>
<keyword evidence="1" id="KW-0812">Transmembrane</keyword>
<feature type="transmembrane region" description="Helical" evidence="1">
    <location>
        <begin position="359"/>
        <end position="392"/>
    </location>
</feature>
<evidence type="ECO:0000256" key="1">
    <source>
        <dbReference type="SAM" id="Phobius"/>
    </source>
</evidence>
<feature type="transmembrane region" description="Helical" evidence="1">
    <location>
        <begin position="31"/>
        <end position="64"/>
    </location>
</feature>
<evidence type="ECO:0000313" key="2">
    <source>
        <dbReference type="EMBL" id="GAA1417358.1"/>
    </source>
</evidence>
<sequence>MSESLLLLIPLALCAGGVALFVFRASPRTTFVAWTLVLFLVPIWIGVTAGIFWAAIILVTIAAIAANLTDLRLAPVDALVALFALLVLVLLALGLASLSHAVTAVLEWIVPYAWGRLALARVGERFIVRTIAAIAAVAAVLAIVEFLSGVNVFTLVPGPGGFAQWSTLQVRGPFLRAEGAFGHSIALGAALAMSTACILAARWRTWVTLLALLAVVGALVVTFSRIGLVTGALTIALSLVALPGLGRAARWSIAAAGAAAVAVILPFLGDVFVDAGDEAAGSAEYRTGQLSLLSEVQVLGSAGDFSGRLADGVYLGAFSESVDNTLLLIALRFGWVAVALVAVALVAIAAGVIRRPNPAAIAVAAQLPALVAVALITQFGVLLWFFAGLAVAWRAMDDDRAREPSLLRRVPPLPRPAVAA</sequence>
<evidence type="ECO:0000313" key="3">
    <source>
        <dbReference type="Proteomes" id="UP001501266"/>
    </source>
</evidence>
<feature type="transmembrane region" description="Helical" evidence="1">
    <location>
        <begin position="333"/>
        <end position="353"/>
    </location>
</feature>
<protein>
    <recommendedName>
        <fullName evidence="4">O-antigen ligase like membrane protein</fullName>
    </recommendedName>
</protein>
<gene>
    <name evidence="2" type="ORF">GCM10009640_01350</name>
</gene>
<dbReference type="RefSeq" id="WP_343916324.1">
    <property type="nucleotide sequence ID" value="NZ_BAAAKK010000001.1"/>
</dbReference>
<keyword evidence="3" id="KW-1185">Reference proteome</keyword>
<dbReference type="Proteomes" id="UP001501266">
    <property type="component" value="Unassembled WGS sequence"/>
</dbReference>
<organism evidence="2 3">
    <name type="scientific">Agrococcus citreus</name>
    <dbReference type="NCBI Taxonomy" id="84643"/>
    <lineage>
        <taxon>Bacteria</taxon>
        <taxon>Bacillati</taxon>
        <taxon>Actinomycetota</taxon>
        <taxon>Actinomycetes</taxon>
        <taxon>Micrococcales</taxon>
        <taxon>Microbacteriaceae</taxon>
        <taxon>Agrococcus</taxon>
    </lineage>
</organism>
<proteinExistence type="predicted"/>
<dbReference type="EMBL" id="BAAAKK010000001">
    <property type="protein sequence ID" value="GAA1417358.1"/>
    <property type="molecule type" value="Genomic_DNA"/>
</dbReference>
<feature type="transmembrane region" description="Helical" evidence="1">
    <location>
        <begin position="76"/>
        <end position="95"/>
    </location>
</feature>
<name>A0ABN1YLK4_9MICO</name>
<comment type="caution">
    <text evidence="2">The sequence shown here is derived from an EMBL/GenBank/DDBJ whole genome shotgun (WGS) entry which is preliminary data.</text>
</comment>
<keyword evidence="1" id="KW-1133">Transmembrane helix</keyword>
<feature type="transmembrane region" description="Helical" evidence="1">
    <location>
        <begin position="209"/>
        <end position="242"/>
    </location>
</feature>
<evidence type="ECO:0008006" key="4">
    <source>
        <dbReference type="Google" id="ProtNLM"/>
    </source>
</evidence>
<feature type="transmembrane region" description="Helical" evidence="1">
    <location>
        <begin position="248"/>
        <end position="268"/>
    </location>
</feature>
<reference evidence="2 3" key="1">
    <citation type="journal article" date="2019" name="Int. J. Syst. Evol. Microbiol.">
        <title>The Global Catalogue of Microorganisms (GCM) 10K type strain sequencing project: providing services to taxonomists for standard genome sequencing and annotation.</title>
        <authorList>
            <consortium name="The Broad Institute Genomics Platform"/>
            <consortium name="The Broad Institute Genome Sequencing Center for Infectious Disease"/>
            <person name="Wu L."/>
            <person name="Ma J."/>
        </authorList>
    </citation>
    <scope>NUCLEOTIDE SEQUENCE [LARGE SCALE GENOMIC DNA]</scope>
    <source>
        <strain evidence="2 3">JCM 12398</strain>
    </source>
</reference>
<feature type="transmembrane region" description="Helical" evidence="1">
    <location>
        <begin position="126"/>
        <end position="147"/>
    </location>
</feature>
<keyword evidence="1" id="KW-0472">Membrane</keyword>